<evidence type="ECO:0000313" key="3">
    <source>
        <dbReference type="Proteomes" id="UP000028027"/>
    </source>
</evidence>
<feature type="domain" description="Nudix hydrolase" evidence="1">
    <location>
        <begin position="1"/>
        <end position="134"/>
    </location>
</feature>
<accession>A0A081S530</accession>
<proteinExistence type="predicted"/>
<keyword evidence="2" id="KW-0378">Hydrolase</keyword>
<evidence type="ECO:0000259" key="1">
    <source>
        <dbReference type="PROSITE" id="PS51462"/>
    </source>
</evidence>
<dbReference type="PROSITE" id="PS51462">
    <property type="entry name" value="NUDIX"/>
    <property type="match status" value="1"/>
</dbReference>
<dbReference type="InterPro" id="IPR000086">
    <property type="entry name" value="NUDIX_hydrolase_dom"/>
</dbReference>
<dbReference type="Proteomes" id="UP000028027">
    <property type="component" value="Unassembled WGS sequence"/>
</dbReference>
<dbReference type="InterPro" id="IPR015797">
    <property type="entry name" value="NUDIX_hydrolase-like_dom_sf"/>
</dbReference>
<comment type="caution">
    <text evidence="2">The sequence shown here is derived from an EMBL/GenBank/DDBJ whole genome shotgun (WGS) entry which is preliminary data.</text>
</comment>
<dbReference type="EC" id="3.6.1.17" evidence="2"/>
<dbReference type="Gene3D" id="3.90.79.10">
    <property type="entry name" value="Nucleoside Triphosphate Pyrophosphohydrolase"/>
    <property type="match status" value="1"/>
</dbReference>
<protein>
    <submittedName>
        <fullName evidence="2">Dihydroneopterin triphosphate pyrophosphatase protein</fullName>
        <ecNumber evidence="2">3.6.1.17</ecNumber>
    </submittedName>
</protein>
<dbReference type="EMBL" id="JNVL01000018">
    <property type="protein sequence ID" value="KER06033.1"/>
    <property type="molecule type" value="Genomic_DNA"/>
</dbReference>
<dbReference type="Pfam" id="PF00293">
    <property type="entry name" value="NUDIX"/>
    <property type="match status" value="1"/>
</dbReference>
<evidence type="ECO:0000313" key="2">
    <source>
        <dbReference type="EMBL" id="KER06033.1"/>
    </source>
</evidence>
<dbReference type="AlphaFoldDB" id="A0A081S530"/>
<dbReference type="SUPFAM" id="SSF55811">
    <property type="entry name" value="Nudix"/>
    <property type="match status" value="1"/>
</dbReference>
<dbReference type="PATRIC" id="fig|1502292.3.peg.1174"/>
<organism evidence="2 3">
    <name type="scientific">Marine Group I thaumarchaeote SCGC AAA799-E16</name>
    <dbReference type="NCBI Taxonomy" id="1502292"/>
    <lineage>
        <taxon>Archaea</taxon>
        <taxon>Nitrososphaerota</taxon>
        <taxon>Marine Group I</taxon>
    </lineage>
</organism>
<gene>
    <name evidence="2" type="ORF">AAA799E16_01275</name>
</gene>
<reference evidence="2 3" key="1">
    <citation type="submission" date="2014-06" db="EMBL/GenBank/DDBJ databases">
        <authorList>
            <person name="Ngugi D.K."/>
            <person name="Blom J."/>
            <person name="Alam I."/>
            <person name="Rashid M."/>
            <person name="Ba Alawi W."/>
            <person name="Zhang G."/>
            <person name="Hikmawan T."/>
            <person name="Guan Y."/>
            <person name="Antunes A."/>
            <person name="Siam R."/>
            <person name="Eldorry H."/>
            <person name="Bajic V."/>
            <person name="Stingl U."/>
        </authorList>
    </citation>
    <scope>NUCLEOTIDE SEQUENCE [LARGE SCALE GENOMIC DNA]</scope>
    <source>
        <strain evidence="2">SCGC AAA799-E16</strain>
    </source>
</reference>
<name>A0A081S530_9ARCH</name>
<sequence>MRSTKIVTSFIKDNDKLLILKRSDKVKTMKGLWAGISGIIEKNEEPLKRAKIEIFEEVGITEDKITLVKSVEEMRVNSPQYQNHEWKIFPFLFEAKNPTIKLNWENSDFKWIKVDELKDYETVPSLEKVLFNLL</sequence>
<keyword evidence="3" id="KW-1185">Reference proteome</keyword>
<dbReference type="GO" id="GO:0004081">
    <property type="term" value="F:bis(5'-nucleosyl)-tetraphosphatase (asymmetrical) activity"/>
    <property type="evidence" value="ECO:0007669"/>
    <property type="project" value="UniProtKB-EC"/>
</dbReference>